<evidence type="ECO:0000259" key="2">
    <source>
        <dbReference type="Pfam" id="PF13518"/>
    </source>
</evidence>
<dbReference type="InterPro" id="IPR010921">
    <property type="entry name" value="Trp_repressor/repl_initiator"/>
</dbReference>
<sequence length="86" mass="10076">MHKPTPSQYSFEVKLQVVERFLSGQTKMSIAKELGLSSPKVLERWVRIYRTKGVDGLRPRPKGRPRKDPHQPRPVSELDQLKRRLE</sequence>
<dbReference type="InterPro" id="IPR036388">
    <property type="entry name" value="WH-like_DNA-bd_sf"/>
</dbReference>
<organism evidence="4 5">
    <name type="scientific">Arcanobacterium phocisimile</name>
    <dbReference type="NCBI Taxonomy" id="1302235"/>
    <lineage>
        <taxon>Bacteria</taxon>
        <taxon>Bacillati</taxon>
        <taxon>Actinomycetota</taxon>
        <taxon>Actinomycetes</taxon>
        <taxon>Actinomycetales</taxon>
        <taxon>Actinomycetaceae</taxon>
        <taxon>Arcanobacterium</taxon>
    </lineage>
</organism>
<protein>
    <submittedName>
        <fullName evidence="4">Helix-turn-helix domain-containing protein</fullName>
    </submittedName>
</protein>
<accession>A0ABX7IHQ5</accession>
<dbReference type="Gene3D" id="1.10.10.10">
    <property type="entry name" value="Winged helix-like DNA-binding domain superfamily/Winged helix DNA-binding domain"/>
    <property type="match status" value="1"/>
</dbReference>
<reference evidence="4 5" key="1">
    <citation type="submission" date="2021-02" db="EMBL/GenBank/DDBJ databases">
        <title>Complete Genome Sequence of Arcanobacterium phocisimile strain DSM 26142T from a harbour seal.</title>
        <authorList>
            <person name="Borowiak M."/>
            <person name="Alssahen M."/>
            <person name="Malorny B."/>
            <person name="Laemmler C."/>
            <person name="Siebert U."/>
            <person name="Ploetz M."/>
            <person name="Abdulmawjood A."/>
        </authorList>
    </citation>
    <scope>NUCLEOTIDE SEQUENCE [LARGE SCALE GENOMIC DNA]</scope>
    <source>
        <strain evidence="4 5">DSM 26142</strain>
    </source>
</reference>
<keyword evidence="5" id="KW-1185">Reference proteome</keyword>
<evidence type="ECO:0000313" key="4">
    <source>
        <dbReference type="EMBL" id="QRV02352.1"/>
    </source>
</evidence>
<dbReference type="EMBL" id="CP070228">
    <property type="protein sequence ID" value="QRV02352.1"/>
    <property type="molecule type" value="Genomic_DNA"/>
</dbReference>
<dbReference type="Pfam" id="PF13518">
    <property type="entry name" value="HTH_28"/>
    <property type="match status" value="1"/>
</dbReference>
<dbReference type="EMBL" id="CP070228">
    <property type="protein sequence ID" value="QRV02350.1"/>
    <property type="molecule type" value="Genomic_DNA"/>
</dbReference>
<feature type="domain" description="Insertion element IS150 protein InsJ-like helix-turn-helix" evidence="2">
    <location>
        <begin position="14"/>
        <end position="66"/>
    </location>
</feature>
<feature type="region of interest" description="Disordered" evidence="1">
    <location>
        <begin position="53"/>
        <end position="86"/>
    </location>
</feature>
<evidence type="ECO:0000313" key="3">
    <source>
        <dbReference type="EMBL" id="QRV02350.1"/>
    </source>
</evidence>
<proteinExistence type="predicted"/>
<dbReference type="SUPFAM" id="SSF48295">
    <property type="entry name" value="TrpR-like"/>
    <property type="match status" value="1"/>
</dbReference>
<evidence type="ECO:0000256" key="1">
    <source>
        <dbReference type="SAM" id="MobiDB-lite"/>
    </source>
</evidence>
<name>A0ABX7IHQ5_9ACTO</name>
<gene>
    <name evidence="3" type="ORF">JTE88_00880</name>
    <name evidence="4" type="ORF">JTE88_00890</name>
</gene>
<dbReference type="InterPro" id="IPR055247">
    <property type="entry name" value="InsJ-like_HTH"/>
</dbReference>
<dbReference type="RefSeq" id="WP_204424760.1">
    <property type="nucleotide sequence ID" value="NZ_CP070228.1"/>
</dbReference>
<dbReference type="Proteomes" id="UP000602653">
    <property type="component" value="Chromosome"/>
</dbReference>
<evidence type="ECO:0000313" key="5">
    <source>
        <dbReference type="Proteomes" id="UP000602653"/>
    </source>
</evidence>